<evidence type="ECO:0000313" key="2">
    <source>
        <dbReference type="EMBL" id="CAF1570343.1"/>
    </source>
</evidence>
<dbReference type="Proteomes" id="UP000663834">
    <property type="component" value="Unassembled WGS sequence"/>
</dbReference>
<dbReference type="EMBL" id="CAJOBF010010444">
    <property type="protein sequence ID" value="CAF4291482.1"/>
    <property type="molecule type" value="Genomic_DNA"/>
</dbReference>
<sequence length="457" mass="51720">MHDMRGAQVTTYQSIIPVPTNTMAAPVPTVTSTSHTDKVTTLAVTPVWYESVKSPPANKIRLPVHYRKDSPTHVRTFECLSIYRSMKIKDQPIDFVDEPFISTIDNTETVVVVINELVHQLGARLTFTEQTFKYDDSDYRTACGIGNLGSIHSMIAAGQNIQTAKFNLHLKLNYDDVTSCAKTLQDFTIEFINNLAAIVDCKKEFIRVFSISRASSINVECGITMMEFQQTKILAEKLKQALNRMSSKQREGILQYLIPESYDYDWQPTFSLLQLQESDFDPQYNRDYPDAEEDMRGGRPYFLPEGWYRHALKVNDKYETDHVWLGMDNSPGEWSVAYHGTKSGVVRNIVDKGLKHEFVTADACKEDAESQNPSIPKVNGLYVATHCEGGASGYTDDFEVQDSSGISRNYQVVFQCRVENGKFTEHPGPVEVGLALRVFDERAIRPYGLLLKETQTE</sequence>
<reference evidence="3" key="1">
    <citation type="submission" date="2021-02" db="EMBL/GenBank/DDBJ databases">
        <authorList>
            <person name="Nowell W R."/>
        </authorList>
    </citation>
    <scope>NUCLEOTIDE SEQUENCE</scope>
</reference>
<dbReference type="Proteomes" id="UP000663842">
    <property type="component" value="Unassembled WGS sequence"/>
</dbReference>
<organism evidence="3 7">
    <name type="scientific">Rotaria magnacalcarata</name>
    <dbReference type="NCBI Taxonomy" id="392030"/>
    <lineage>
        <taxon>Eukaryota</taxon>
        <taxon>Metazoa</taxon>
        <taxon>Spiralia</taxon>
        <taxon>Gnathifera</taxon>
        <taxon>Rotifera</taxon>
        <taxon>Eurotatoria</taxon>
        <taxon>Bdelloidea</taxon>
        <taxon>Philodinida</taxon>
        <taxon>Philodinidae</taxon>
        <taxon>Rotaria</taxon>
    </lineage>
</organism>
<dbReference type="Proteomes" id="UP000663866">
    <property type="component" value="Unassembled WGS sequence"/>
</dbReference>
<evidence type="ECO:0000313" key="1">
    <source>
        <dbReference type="EMBL" id="CAF1381803.1"/>
    </source>
</evidence>
<dbReference type="EMBL" id="CAJOBI010042285">
    <property type="protein sequence ID" value="CAF4330205.1"/>
    <property type="molecule type" value="Genomic_DNA"/>
</dbReference>
<dbReference type="EMBL" id="CAJOBG010009896">
    <property type="protein sequence ID" value="CAF4275811.1"/>
    <property type="molecule type" value="Genomic_DNA"/>
</dbReference>
<gene>
    <name evidence="5" type="ORF">BYL167_LOCUS27458</name>
    <name evidence="2" type="ORF">CJN711_LOCUS31898</name>
    <name evidence="1" type="ORF">KQP761_LOCUS8753</name>
    <name evidence="3" type="ORF">OVN521_LOCUS30350</name>
    <name evidence="6" type="ORF">SMN809_LOCUS27340</name>
    <name evidence="4" type="ORF">UXM345_LOCUS32900</name>
</gene>
<dbReference type="Proteomes" id="UP000663855">
    <property type="component" value="Unassembled WGS sequence"/>
</dbReference>
<dbReference type="EMBL" id="CAJNOV010015277">
    <property type="protein sequence ID" value="CAF1570343.1"/>
    <property type="molecule type" value="Genomic_DNA"/>
</dbReference>
<dbReference type="PANTHER" id="PTHR36649">
    <property type="entry name" value="UBIQUITIN-LIKE DOMAIN-CONTAINING PROTEIN"/>
    <property type="match status" value="1"/>
</dbReference>
<dbReference type="EMBL" id="CAJOBH010035520">
    <property type="protein sequence ID" value="CAF4300209.1"/>
    <property type="molecule type" value="Genomic_DNA"/>
</dbReference>
<comment type="caution">
    <text evidence="3">The sequence shown here is derived from an EMBL/GenBank/DDBJ whole genome shotgun (WGS) entry which is preliminary data.</text>
</comment>
<dbReference type="Proteomes" id="UP000676336">
    <property type="component" value="Unassembled WGS sequence"/>
</dbReference>
<evidence type="ECO:0000313" key="3">
    <source>
        <dbReference type="EMBL" id="CAF4275811.1"/>
    </source>
</evidence>
<accession>A0A820GHW4</accession>
<name>A0A820GHW4_9BILA</name>
<dbReference type="OrthoDB" id="428577at2759"/>
<dbReference type="AlphaFoldDB" id="A0A820GHW4"/>
<evidence type="ECO:0000313" key="7">
    <source>
        <dbReference type="Proteomes" id="UP000663866"/>
    </source>
</evidence>
<dbReference type="EMBL" id="CAJNOW010003439">
    <property type="protein sequence ID" value="CAF1381803.1"/>
    <property type="molecule type" value="Genomic_DNA"/>
</dbReference>
<keyword evidence="7" id="KW-1185">Reference proteome</keyword>
<evidence type="ECO:0000313" key="6">
    <source>
        <dbReference type="EMBL" id="CAF4330205.1"/>
    </source>
</evidence>
<evidence type="ECO:0000313" key="5">
    <source>
        <dbReference type="EMBL" id="CAF4300209.1"/>
    </source>
</evidence>
<dbReference type="PANTHER" id="PTHR36649:SF28">
    <property type="entry name" value="UBIQUITIN-LIKE DOMAIN-CONTAINING PROTEIN"/>
    <property type="match status" value="1"/>
</dbReference>
<protein>
    <submittedName>
        <fullName evidence="3">Uncharacterized protein</fullName>
    </submittedName>
</protein>
<dbReference type="Proteomes" id="UP000681967">
    <property type="component" value="Unassembled WGS sequence"/>
</dbReference>
<proteinExistence type="predicted"/>
<evidence type="ECO:0000313" key="4">
    <source>
        <dbReference type="EMBL" id="CAF4291482.1"/>
    </source>
</evidence>